<dbReference type="InterPro" id="IPR050263">
    <property type="entry name" value="Bact_Fimbrial_Adh_Pro"/>
</dbReference>
<dbReference type="InterPro" id="IPR036937">
    <property type="entry name" value="Adhesion_dom_fimbrial_sf"/>
</dbReference>
<evidence type="ECO:0000256" key="1">
    <source>
        <dbReference type="SAM" id="SignalP"/>
    </source>
</evidence>
<gene>
    <name evidence="3" type="ORF">LFZ25_20590</name>
</gene>
<dbReference type="GO" id="GO:0009289">
    <property type="term" value="C:pilus"/>
    <property type="evidence" value="ECO:0007669"/>
    <property type="project" value="InterPro"/>
</dbReference>
<feature type="chain" id="PRO_5012135265" evidence="1">
    <location>
        <begin position="22"/>
        <end position="181"/>
    </location>
</feature>
<sequence length="181" mass="19540">MNKSHCALFAMGLMLCPQINACADDLAYNLEFTGTIVAQTCDIDISSLSQSIDLGQFAVGDFPSTGTTTKFKPFNINLKNCSRGIAGAKIWFTGEPDPDNPTLLAITDTGMGSENMLTSGVGVEILNDDQDTISINNADSVVYPLKAGRNTLSFYIRYKSTQPTVTSGNATAVMYFDMQYE</sequence>
<protein>
    <submittedName>
        <fullName evidence="3">Fimbrial protein</fullName>
    </submittedName>
</protein>
<dbReference type="Gene3D" id="2.60.40.1090">
    <property type="entry name" value="Fimbrial-type adhesion domain"/>
    <property type="match status" value="1"/>
</dbReference>
<evidence type="ECO:0000313" key="4">
    <source>
        <dbReference type="Proteomes" id="UP000197157"/>
    </source>
</evidence>
<dbReference type="PANTHER" id="PTHR33420:SF5">
    <property type="entry name" value="FIMBRIAL SUBUNIT"/>
    <property type="match status" value="1"/>
</dbReference>
<reference evidence="3 4" key="1">
    <citation type="submission" date="2017-06" db="EMBL/GenBank/DDBJ databases">
        <title>Salmonella reference genomes for public health.</title>
        <authorList>
            <person name="Robertson J."/>
            <person name="Yoshida C."/>
            <person name="Gurnik S."/>
            <person name="Nash J."/>
        </authorList>
    </citation>
    <scope>NUCLEOTIDE SEQUENCE [LARGE SCALE GENOMIC DNA]</scope>
    <source>
        <strain evidence="3 4">S-1643</strain>
    </source>
</reference>
<dbReference type="RefSeq" id="WP_088731077.1">
    <property type="nucleotide sequence ID" value="NZ_CP022117.1"/>
</dbReference>
<proteinExistence type="predicted"/>
<evidence type="ECO:0000259" key="2">
    <source>
        <dbReference type="Pfam" id="PF00419"/>
    </source>
</evidence>
<organism evidence="3 4">
    <name type="scientific">Salmonella enterica subsp. enterica serovar Macclesfield str. S-1643</name>
    <dbReference type="NCBI Taxonomy" id="1242107"/>
    <lineage>
        <taxon>Bacteria</taxon>
        <taxon>Pseudomonadati</taxon>
        <taxon>Pseudomonadota</taxon>
        <taxon>Gammaproteobacteria</taxon>
        <taxon>Enterobacterales</taxon>
        <taxon>Enterobacteriaceae</taxon>
        <taxon>Salmonella</taxon>
    </lineage>
</organism>
<name>A0A2C9P408_SALET</name>
<keyword evidence="1" id="KW-0732">Signal</keyword>
<dbReference type="SUPFAM" id="SSF49401">
    <property type="entry name" value="Bacterial adhesins"/>
    <property type="match status" value="1"/>
</dbReference>
<dbReference type="Pfam" id="PF00419">
    <property type="entry name" value="Fimbrial"/>
    <property type="match status" value="1"/>
</dbReference>
<dbReference type="FunFam" id="2.60.40.1090:FF:000024">
    <property type="entry name" value="Fimbrial subunit"/>
    <property type="match status" value="1"/>
</dbReference>
<feature type="domain" description="Fimbrial-type adhesion" evidence="2">
    <location>
        <begin position="31"/>
        <end position="180"/>
    </location>
</feature>
<feature type="signal peptide" evidence="1">
    <location>
        <begin position="1"/>
        <end position="21"/>
    </location>
</feature>
<dbReference type="GO" id="GO:0043709">
    <property type="term" value="P:cell adhesion involved in single-species biofilm formation"/>
    <property type="evidence" value="ECO:0007669"/>
    <property type="project" value="TreeGrafter"/>
</dbReference>
<dbReference type="PANTHER" id="PTHR33420">
    <property type="entry name" value="FIMBRIAL SUBUNIT ELFA-RELATED"/>
    <property type="match status" value="1"/>
</dbReference>
<dbReference type="NCBIfam" id="NF011737">
    <property type="entry name" value="PRK15190.1"/>
    <property type="match status" value="1"/>
</dbReference>
<evidence type="ECO:0000313" key="3">
    <source>
        <dbReference type="EMBL" id="ASG18155.1"/>
    </source>
</evidence>
<dbReference type="InterPro" id="IPR008966">
    <property type="entry name" value="Adhesion_dom_sf"/>
</dbReference>
<accession>A0A2C9P408</accession>
<dbReference type="InterPro" id="IPR000259">
    <property type="entry name" value="Adhesion_dom_fimbrial"/>
</dbReference>
<dbReference type="Proteomes" id="UP000197157">
    <property type="component" value="Chromosome"/>
</dbReference>
<dbReference type="EMBL" id="CP022117">
    <property type="protein sequence ID" value="ASG18155.1"/>
    <property type="molecule type" value="Genomic_DNA"/>
</dbReference>
<dbReference type="AlphaFoldDB" id="A0A2C9P408"/>